<gene>
    <name evidence="7" type="ORF">ATY89_00915</name>
    <name evidence="8" type="ORF">ATZ20_03955</name>
</gene>
<dbReference type="Proteomes" id="UP000060043">
    <property type="component" value="Chromosome"/>
</dbReference>
<dbReference type="InterPro" id="IPR020613">
    <property type="entry name" value="Thiolase_CS"/>
</dbReference>
<keyword evidence="4" id="KW-0012">Acyltransferase</keyword>
<evidence type="ECO:0000256" key="3">
    <source>
        <dbReference type="ARBA" id="ARBA00023229"/>
    </source>
</evidence>
<dbReference type="NCBIfam" id="TIGR01930">
    <property type="entry name" value="AcCoA-C-Actrans"/>
    <property type="match status" value="1"/>
</dbReference>
<dbReference type="GO" id="GO:0016747">
    <property type="term" value="F:acyltransferase activity, transferring groups other than amino-acyl groups"/>
    <property type="evidence" value="ECO:0007669"/>
    <property type="project" value="InterPro"/>
</dbReference>
<keyword evidence="2 7" id="KW-0808">Transferase</keyword>
<dbReference type="PaxDb" id="1435377-SUSAZ_05200"/>
<dbReference type="FunFam" id="3.40.47.10:FF:000013">
    <property type="entry name" value="Acetyl-CoA acetyltransferase"/>
    <property type="match status" value="1"/>
</dbReference>
<evidence type="ECO:0000256" key="1">
    <source>
        <dbReference type="ARBA" id="ARBA00010982"/>
    </source>
</evidence>
<dbReference type="PANTHER" id="PTHR18919">
    <property type="entry name" value="ACETYL-COA C-ACYLTRANSFERASE"/>
    <property type="match status" value="1"/>
</dbReference>
<dbReference type="InterPro" id="IPR020616">
    <property type="entry name" value="Thiolase_N"/>
</dbReference>
<feature type="domain" description="Thiolase C-terminal" evidence="6">
    <location>
        <begin position="272"/>
        <end position="394"/>
    </location>
</feature>
<evidence type="ECO:0000313" key="9">
    <source>
        <dbReference type="Proteomes" id="UP000060043"/>
    </source>
</evidence>
<dbReference type="EMBL" id="CP013694">
    <property type="protein sequence ID" value="ALU28662.1"/>
    <property type="molecule type" value="Genomic_DNA"/>
</dbReference>
<comment type="similarity">
    <text evidence="1">Belongs to the thiolase-like superfamily. Thiolase family.</text>
</comment>
<dbReference type="InterPro" id="IPR020610">
    <property type="entry name" value="Thiolase_AS"/>
</dbReference>
<dbReference type="PROSITE" id="PS00099">
    <property type="entry name" value="THIOLASE_3"/>
    <property type="match status" value="1"/>
</dbReference>
<feature type="domain" description="Thiolase N-terminal" evidence="5">
    <location>
        <begin position="5"/>
        <end position="264"/>
    </location>
</feature>
<sequence>MLQEVYLVDFARTPFTRFTRKEPQKDPFYNLRPEELAGIVINRLIEKNGINPREIEEIVTGCALQVGEQWSFGGRHEVFASRLPYTIPSMAVDRQCASSITTVAIGAMEVATGMADIVLAGGVEKMSKTPMFDNPHIEPNMAFLTDPKYAEYDLTTGYVMGLTAERLAEEAKISREEMDRWSLRSHQMATKAIQEGYFKDEIIPFETEVEGKKITLTTDQSVRPDTSLEKLSQLPPAFRPNGTITAGNSAPLNSGSAYVLLMSKNALKRYGLTPMAKIRSFGFAGVPPAVMGKGPVPSSKKALEKANLNVKDISLWEINEAFAVVVLNAIKELGLDESTVNKRGGAIAIGHPLGATGARIVGTLARQLLIEGKDYGVATLCVGGGQGGAIVVERV</sequence>
<dbReference type="Pfam" id="PF00108">
    <property type="entry name" value="Thiolase_N"/>
    <property type="match status" value="1"/>
</dbReference>
<dbReference type="InterPro" id="IPR020617">
    <property type="entry name" value="Thiolase_C"/>
</dbReference>
<protein>
    <submittedName>
        <fullName evidence="7">Acetyl-CoA acetyltransferase</fullName>
    </submittedName>
</protein>
<dbReference type="RefSeq" id="WP_011277968.1">
    <property type="nucleotide sequence ID" value="NZ_BHWZ01000002.1"/>
</dbReference>
<accession>A0A0U3GUI7</accession>
<dbReference type="OMA" id="SMGTFGE"/>
<organism evidence="7 10">
    <name type="scientific">Sulfolobus acidocaldarius</name>
    <dbReference type="NCBI Taxonomy" id="2285"/>
    <lineage>
        <taxon>Archaea</taxon>
        <taxon>Thermoproteota</taxon>
        <taxon>Thermoprotei</taxon>
        <taxon>Sulfolobales</taxon>
        <taxon>Sulfolobaceae</taxon>
        <taxon>Sulfolobus</taxon>
    </lineage>
</organism>
<dbReference type="InterPro" id="IPR002155">
    <property type="entry name" value="Thiolase"/>
</dbReference>
<name>A0A0U3GUI7_9CREN</name>
<evidence type="ECO:0000256" key="2">
    <source>
        <dbReference type="ARBA" id="ARBA00022679"/>
    </source>
</evidence>
<dbReference type="Pfam" id="PF02803">
    <property type="entry name" value="Thiolase_C"/>
    <property type="match status" value="1"/>
</dbReference>
<keyword evidence="3" id="KW-0414">Isoprene biosynthesis</keyword>
<dbReference type="AlphaFoldDB" id="A0A0U3GUI7"/>
<dbReference type="PROSITE" id="PS00737">
    <property type="entry name" value="THIOLASE_2"/>
    <property type="match status" value="1"/>
</dbReference>
<dbReference type="STRING" id="1435377.SUSAZ_05200"/>
<proteinExistence type="inferred from homology"/>
<dbReference type="EMBL" id="CP013695">
    <property type="protein sequence ID" value="ALU31377.1"/>
    <property type="molecule type" value="Genomic_DNA"/>
</dbReference>
<dbReference type="GO" id="GO:0008299">
    <property type="term" value="P:isoprenoid biosynthetic process"/>
    <property type="evidence" value="ECO:0007669"/>
    <property type="project" value="UniProtKB-KW"/>
</dbReference>
<evidence type="ECO:0000313" key="10">
    <source>
        <dbReference type="Proteomes" id="UP000065473"/>
    </source>
</evidence>
<dbReference type="GeneID" id="14551620"/>
<evidence type="ECO:0000259" key="5">
    <source>
        <dbReference type="Pfam" id="PF00108"/>
    </source>
</evidence>
<dbReference type="PIRSF" id="PIRSF000429">
    <property type="entry name" value="Ac-CoA_Ac_transf"/>
    <property type="match status" value="1"/>
</dbReference>
<dbReference type="NCBIfam" id="NF005033">
    <property type="entry name" value="PRK06445.1"/>
    <property type="match status" value="1"/>
</dbReference>
<evidence type="ECO:0000256" key="4">
    <source>
        <dbReference type="ARBA" id="ARBA00023315"/>
    </source>
</evidence>
<dbReference type="InterPro" id="IPR016039">
    <property type="entry name" value="Thiolase-like"/>
</dbReference>
<dbReference type="SUPFAM" id="SSF53901">
    <property type="entry name" value="Thiolase-like"/>
    <property type="match status" value="2"/>
</dbReference>
<evidence type="ECO:0000259" key="6">
    <source>
        <dbReference type="Pfam" id="PF02803"/>
    </source>
</evidence>
<reference evidence="9 10" key="1">
    <citation type="submission" date="2015-12" db="EMBL/GenBank/DDBJ databases">
        <title>A stable core within a dynamic pangenome in Sulfolobus acidocaldarius.</title>
        <authorList>
            <person name="Anderson R."/>
            <person name="Kouris A."/>
            <person name="Seward C."/>
            <person name="Campbell K."/>
            <person name="Whitaker R."/>
        </authorList>
    </citation>
    <scope>NUCLEOTIDE SEQUENCE [LARGE SCALE GENOMIC DNA]</scope>
    <source>
        <strain evidence="7 10">GG12-C01-09</strain>
        <strain evidence="8 9">NG05B_CO5_07</strain>
    </source>
</reference>
<evidence type="ECO:0000313" key="7">
    <source>
        <dbReference type="EMBL" id="ALU28662.1"/>
    </source>
</evidence>
<dbReference type="CDD" id="cd00751">
    <property type="entry name" value="thiolase"/>
    <property type="match status" value="1"/>
</dbReference>
<dbReference type="Proteomes" id="UP000065473">
    <property type="component" value="Chromosome"/>
</dbReference>
<evidence type="ECO:0000313" key="8">
    <source>
        <dbReference type="EMBL" id="ALU31377.1"/>
    </source>
</evidence>
<dbReference type="PANTHER" id="PTHR18919:SF140">
    <property type="entry name" value="ACETYL-COA C-ACETYLTRANSFERASE (ACETOACETYL-COA THIOLASE) (ACAB-5)"/>
    <property type="match status" value="1"/>
</dbReference>
<dbReference type="OrthoDB" id="25212at2157"/>
<dbReference type="Gene3D" id="3.40.47.10">
    <property type="match status" value="1"/>
</dbReference>